<gene>
    <name evidence="1" type="ORF">CWI78_05630</name>
</gene>
<accession>A0A432YZS6</accession>
<proteinExistence type="predicted"/>
<organism evidence="1 2">
    <name type="scientific">Idiomarina ramblicola</name>
    <dbReference type="NCBI Taxonomy" id="263724"/>
    <lineage>
        <taxon>Bacteria</taxon>
        <taxon>Pseudomonadati</taxon>
        <taxon>Pseudomonadota</taxon>
        <taxon>Gammaproteobacteria</taxon>
        <taxon>Alteromonadales</taxon>
        <taxon>Idiomarinaceae</taxon>
        <taxon>Idiomarina</taxon>
    </lineage>
</organism>
<dbReference type="OrthoDB" id="9814791at2"/>
<protein>
    <recommendedName>
        <fullName evidence="3">Glycolipid-binding domain-containing protein</fullName>
    </recommendedName>
</protein>
<evidence type="ECO:0000313" key="2">
    <source>
        <dbReference type="Proteomes" id="UP000288058"/>
    </source>
</evidence>
<reference evidence="2" key="1">
    <citation type="journal article" date="2018" name="Front. Microbiol.">
        <title>Genome-Based Analysis Reveals the Taxonomy and Diversity of the Family Idiomarinaceae.</title>
        <authorList>
            <person name="Liu Y."/>
            <person name="Lai Q."/>
            <person name="Shao Z."/>
        </authorList>
    </citation>
    <scope>NUCLEOTIDE SEQUENCE [LARGE SCALE GENOMIC DNA]</scope>
    <source>
        <strain evidence="2">R22</strain>
    </source>
</reference>
<dbReference type="InterPro" id="IPR009467">
    <property type="entry name" value="Glycolipid-bd_prot_put"/>
</dbReference>
<dbReference type="SUPFAM" id="SSF159275">
    <property type="entry name" value="PA1994-like"/>
    <property type="match status" value="1"/>
</dbReference>
<dbReference type="Proteomes" id="UP000288058">
    <property type="component" value="Unassembled WGS sequence"/>
</dbReference>
<dbReference type="Pfam" id="PF06475">
    <property type="entry name" value="Glycolipid_bind"/>
    <property type="match status" value="1"/>
</dbReference>
<dbReference type="EMBL" id="PIQC01000004">
    <property type="protein sequence ID" value="RUO69397.1"/>
    <property type="molecule type" value="Genomic_DNA"/>
</dbReference>
<evidence type="ECO:0008006" key="3">
    <source>
        <dbReference type="Google" id="ProtNLM"/>
    </source>
</evidence>
<dbReference type="RefSeq" id="WP_126781096.1">
    <property type="nucleotide sequence ID" value="NZ_PIQC01000004.1"/>
</dbReference>
<keyword evidence="2" id="KW-1185">Reference proteome</keyword>
<name>A0A432YZS6_9GAMM</name>
<evidence type="ECO:0000313" key="1">
    <source>
        <dbReference type="EMBL" id="RUO69397.1"/>
    </source>
</evidence>
<comment type="caution">
    <text evidence="1">The sequence shown here is derived from an EMBL/GenBank/DDBJ whole genome shotgun (WGS) entry which is preliminary data.</text>
</comment>
<dbReference type="AlphaFoldDB" id="A0A432YZS6"/>
<sequence>MVDSIIWRKLEHSGHEVANLTPKEKSWELSGTAIFSYDGSPCRIDYSVICDSSWSTKLVNVHGTIGAKKVAIDLEVDADKRWFLNGTALPLLSGCVDIDLGFSPSTNLLPIRRLALGIGQESEVNAAWLHFPSFELKVLPQTYRRDAEREYRYESAGGSFVSTLKVNDAGFVTDYPGLWQAESEKSIL</sequence>